<dbReference type="PROSITE" id="PS00551">
    <property type="entry name" value="MOLYBDOPTERIN_PROK_1"/>
    <property type="match status" value="1"/>
</dbReference>
<dbReference type="Gene3D" id="3.10.20.740">
    <property type="match status" value="1"/>
</dbReference>
<evidence type="ECO:0000256" key="10">
    <source>
        <dbReference type="ARBA" id="ARBA00023002"/>
    </source>
</evidence>
<dbReference type="InterPro" id="IPR036010">
    <property type="entry name" value="2Fe-2S_ferredoxin-like_sf"/>
</dbReference>
<dbReference type="InterPro" id="IPR009010">
    <property type="entry name" value="Asp_de-COase-like_dom_sf"/>
</dbReference>
<evidence type="ECO:0000256" key="2">
    <source>
        <dbReference type="ARBA" id="ARBA00004370"/>
    </source>
</evidence>
<evidence type="ECO:0000256" key="7">
    <source>
        <dbReference type="ARBA" id="ARBA00022723"/>
    </source>
</evidence>
<dbReference type="CDD" id="cd00207">
    <property type="entry name" value="fer2"/>
    <property type="match status" value="1"/>
</dbReference>
<evidence type="ECO:0000256" key="3">
    <source>
        <dbReference type="ARBA" id="ARBA00005404"/>
    </source>
</evidence>
<dbReference type="FunFam" id="3.40.228.10:FF:000002">
    <property type="entry name" value="Formate dehydrogenase subunit alpha"/>
    <property type="match status" value="1"/>
</dbReference>
<proteinExistence type="inferred from homology"/>
<comment type="cofactor">
    <cofactor evidence="1">
        <name>[4Fe-4S] cluster</name>
        <dbReference type="ChEBI" id="CHEBI:49883"/>
    </cofactor>
</comment>
<dbReference type="GO" id="GO:0008863">
    <property type="term" value="F:formate dehydrogenase (NAD+) activity"/>
    <property type="evidence" value="ECO:0007669"/>
    <property type="project" value="InterPro"/>
</dbReference>
<dbReference type="Gene3D" id="3.30.70.20">
    <property type="match status" value="1"/>
</dbReference>
<dbReference type="Gene3D" id="3.40.50.740">
    <property type="match status" value="1"/>
</dbReference>
<dbReference type="Pfam" id="PF10588">
    <property type="entry name" value="NADH-G_4Fe-4S_3"/>
    <property type="match status" value="1"/>
</dbReference>
<dbReference type="InterPro" id="IPR006478">
    <property type="entry name" value="Formate_DH_asu"/>
</dbReference>
<evidence type="ECO:0000256" key="5">
    <source>
        <dbReference type="ARBA" id="ARBA00022485"/>
    </source>
</evidence>
<dbReference type="GO" id="GO:0051539">
    <property type="term" value="F:4 iron, 4 sulfur cluster binding"/>
    <property type="evidence" value="ECO:0007669"/>
    <property type="project" value="UniProtKB-KW"/>
</dbReference>
<dbReference type="Pfam" id="PF01568">
    <property type="entry name" value="Molydop_binding"/>
    <property type="match status" value="1"/>
</dbReference>
<dbReference type="SUPFAM" id="SSF50692">
    <property type="entry name" value="ADC-like"/>
    <property type="match status" value="1"/>
</dbReference>
<dbReference type="OrthoDB" id="9803192at2"/>
<evidence type="ECO:0000259" key="19">
    <source>
        <dbReference type="PROSITE" id="PS51839"/>
    </source>
</evidence>
<evidence type="ECO:0000259" key="16">
    <source>
        <dbReference type="PROSITE" id="PS51085"/>
    </source>
</evidence>
<comment type="similarity">
    <text evidence="4">In the C-terminal section; belongs to the prokaryotic molybdopterin-containing oxidoreductase family.</text>
</comment>
<dbReference type="Pfam" id="PF04879">
    <property type="entry name" value="Molybdop_Fe4S4"/>
    <property type="match status" value="1"/>
</dbReference>
<evidence type="ECO:0000256" key="4">
    <source>
        <dbReference type="ARBA" id="ARBA00007023"/>
    </source>
</evidence>
<comment type="cofactor">
    <cofactor evidence="15">
        <name>[2Fe-2S] cluster</name>
        <dbReference type="ChEBI" id="CHEBI:190135"/>
    </cofactor>
</comment>
<evidence type="ECO:0000259" key="18">
    <source>
        <dbReference type="PROSITE" id="PS51669"/>
    </source>
</evidence>
<dbReference type="InterPro" id="IPR006657">
    <property type="entry name" value="MoPterin_dinucl-bd_dom"/>
</dbReference>
<sequence length="893" mass="98054">MEWFTLTIDGREVSVPQGTTVLEACRMHDIPIPTLCNDPELTSAGSCRLCIVQIEGMRNLPPSCVTQAVQGMVVQTQNPKVRAARKTILELLVTNHPLNCMTCQKMGDCSLAKYAYEYGVTGKLYQGERRRLPLDDGNPFIVRDPNKCILCGKCIRVCEEIQGRSVLDFSFRGFDTQVGPAFNLPYHESECVFCGSCVSVCPVGALSEKKMIGEGRPWEVKRVQTTCPFCGTGCNFDLNVKDGKVIGVTSNPNAPVNGKALCVKGRFGMDMIYNPNRLTTPLIRKDGVLVPAEWDEALDLVAAKFREIKENYGANALAALSSAHCTNEENYLMQKFMRGVIGTNNIDHCARVCHAPTVAGLAVSFGSGASTNSFEEIPNAQVMFVIGANPTEAHPIVGTKMKQALAKGAKLIVVDPRQIELAESSHLWLRLRPGTDVALINGIMNIILANGWEDPSFIEARTEGFAKFRDNLANYPPETVSQITGVPVEQLEEAARIYATADRAMIFYTLGITEHTTGTDNVMSLANLAMLTGNVGKECSGVNPLRGQNNVQGSCDMGALPGDYPGYQKVVNPEVRKKFEAAWGVSLDPNMGLMLPDMFKAAINKDLRAMYIMGEDPVITDADANHVRKGLESLDFIVVQDIFMSETAKLADVVLPGASFAEKTGTFTNAERRVQMVNQAIKPIGKARTDGEIIIELANRMGYLSSYDSSEEVMQEVASLTPLYAGITHQRLGTQGLQWPVPGLDHPGSKVLHQETFSRGKGLFMPIEYQAANELPDEEYPFVLNTGRKLSHYNVFTQNSEALESYAPEELAEINPLDAKHLDVKEGERVKVASRRGELETKIRITERVPQGMIFMTFHYMETPTNVLTNAAADKVSKTYEYKACGVKITKIA</sequence>
<evidence type="ECO:0000313" key="20">
    <source>
        <dbReference type="EMBL" id="SDH96509.1"/>
    </source>
</evidence>
<dbReference type="Gene3D" id="3.40.228.10">
    <property type="entry name" value="Dimethylsulfoxide Reductase, domain 2"/>
    <property type="match status" value="1"/>
</dbReference>
<dbReference type="PROSITE" id="PS51669">
    <property type="entry name" value="4FE4S_MOW_BIS_MGD"/>
    <property type="match status" value="1"/>
</dbReference>
<keyword evidence="14" id="KW-0472">Membrane</keyword>
<dbReference type="Gene3D" id="2.40.40.20">
    <property type="match status" value="1"/>
</dbReference>
<keyword evidence="12" id="KW-0411">Iron-sulfur</keyword>
<keyword evidence="7" id="KW-0479">Metal-binding</keyword>
<dbReference type="InterPro" id="IPR017900">
    <property type="entry name" value="4Fe4S_Fe_S_CS"/>
</dbReference>
<feature type="domain" description="4Fe-4S ferredoxin-type" evidence="17">
    <location>
        <begin position="182"/>
        <end position="211"/>
    </location>
</feature>
<keyword evidence="5" id="KW-0004">4Fe-4S</keyword>
<dbReference type="STRING" id="1121419.SAMN05443529_12319"/>
<dbReference type="Gene3D" id="2.20.25.90">
    <property type="entry name" value="ADC-like domains"/>
    <property type="match status" value="1"/>
</dbReference>
<feature type="domain" description="4Fe-4S ferredoxin-type" evidence="17">
    <location>
        <begin position="139"/>
        <end position="169"/>
    </location>
</feature>
<protein>
    <submittedName>
        <fullName evidence="20">Formate dehydrogenase alpha subunit</fullName>
    </submittedName>
</protein>
<dbReference type="RefSeq" id="WP_092334887.1">
    <property type="nucleotide sequence ID" value="NZ_FNCP01000023.1"/>
</dbReference>
<comment type="subcellular location">
    <subcellularLocation>
        <location evidence="2">Membrane</location>
    </subcellularLocation>
</comment>
<keyword evidence="8" id="KW-0677">Repeat</keyword>
<evidence type="ECO:0000256" key="11">
    <source>
        <dbReference type="ARBA" id="ARBA00023004"/>
    </source>
</evidence>
<dbReference type="AlphaFoldDB" id="A0A1G8GQ67"/>
<dbReference type="SUPFAM" id="SSF53706">
    <property type="entry name" value="Formate dehydrogenase/DMSO reductase, domains 1-3"/>
    <property type="match status" value="1"/>
</dbReference>
<dbReference type="GO" id="GO:0022904">
    <property type="term" value="P:respiratory electron transport chain"/>
    <property type="evidence" value="ECO:0007669"/>
    <property type="project" value="TreeGrafter"/>
</dbReference>
<dbReference type="Pfam" id="PF12838">
    <property type="entry name" value="Fer4_7"/>
    <property type="match status" value="1"/>
</dbReference>
<dbReference type="GO" id="GO:0015942">
    <property type="term" value="P:formate metabolic process"/>
    <property type="evidence" value="ECO:0007669"/>
    <property type="project" value="InterPro"/>
</dbReference>
<dbReference type="GO" id="GO:0016020">
    <property type="term" value="C:membrane"/>
    <property type="evidence" value="ECO:0007669"/>
    <property type="project" value="UniProtKB-SubCell"/>
</dbReference>
<evidence type="ECO:0000313" key="21">
    <source>
        <dbReference type="Proteomes" id="UP000198656"/>
    </source>
</evidence>
<dbReference type="InterPro" id="IPR006963">
    <property type="entry name" value="Mopterin_OxRdtase_4Fe-4S_dom"/>
</dbReference>
<evidence type="ECO:0000256" key="1">
    <source>
        <dbReference type="ARBA" id="ARBA00001966"/>
    </source>
</evidence>
<dbReference type="InterPro" id="IPR027467">
    <property type="entry name" value="MopterinOxRdtase_cofactor_BS"/>
</dbReference>
<evidence type="ECO:0000256" key="8">
    <source>
        <dbReference type="ARBA" id="ARBA00022737"/>
    </source>
</evidence>
<keyword evidence="9" id="KW-1278">Translocase</keyword>
<dbReference type="SMART" id="SM00926">
    <property type="entry name" value="Molybdop_Fe4S4"/>
    <property type="match status" value="1"/>
</dbReference>
<dbReference type="InterPro" id="IPR050123">
    <property type="entry name" value="Prok_molybdopt-oxidoreductase"/>
</dbReference>
<dbReference type="InterPro" id="IPR019574">
    <property type="entry name" value="NADH_UbQ_OxRdtase_Gsu_4Fe4S-bd"/>
</dbReference>
<dbReference type="CDD" id="cd02753">
    <property type="entry name" value="MopB_Formate-Dh-H"/>
    <property type="match status" value="1"/>
</dbReference>
<dbReference type="PROSITE" id="PS00490">
    <property type="entry name" value="MOLYBDOPTERIN_PROK_2"/>
    <property type="match status" value="1"/>
</dbReference>
<dbReference type="SUPFAM" id="SSF54292">
    <property type="entry name" value="2Fe-2S ferredoxin-like"/>
    <property type="match status" value="1"/>
</dbReference>
<dbReference type="InterPro" id="IPR017896">
    <property type="entry name" value="4Fe4S_Fe-S-bd"/>
</dbReference>
<evidence type="ECO:0000259" key="17">
    <source>
        <dbReference type="PROSITE" id="PS51379"/>
    </source>
</evidence>
<dbReference type="Proteomes" id="UP000198656">
    <property type="component" value="Unassembled WGS sequence"/>
</dbReference>
<feature type="domain" description="4Fe-4S Mo/W bis-MGD-type" evidence="18">
    <location>
        <begin position="220"/>
        <end position="276"/>
    </location>
</feature>
<dbReference type="PANTHER" id="PTHR43105:SF14">
    <property type="entry name" value="FORMATE DEHYDROGENASE H"/>
    <property type="match status" value="1"/>
</dbReference>
<dbReference type="PANTHER" id="PTHR43105">
    <property type="entry name" value="RESPIRATORY NITRATE REDUCTASE"/>
    <property type="match status" value="1"/>
</dbReference>
<dbReference type="EMBL" id="FNCP01000023">
    <property type="protein sequence ID" value="SDH96509.1"/>
    <property type="molecule type" value="Genomic_DNA"/>
</dbReference>
<dbReference type="InterPro" id="IPR001041">
    <property type="entry name" value="2Fe-2S_ferredoxin-type"/>
</dbReference>
<evidence type="ECO:0000256" key="12">
    <source>
        <dbReference type="ARBA" id="ARBA00023014"/>
    </source>
</evidence>
<evidence type="ECO:0000256" key="6">
    <source>
        <dbReference type="ARBA" id="ARBA00022714"/>
    </source>
</evidence>
<keyword evidence="6" id="KW-0001">2Fe-2S</keyword>
<name>A0A1G8GQ67_9FIRM</name>
<dbReference type="PROSITE" id="PS51085">
    <property type="entry name" value="2FE2S_FER_2"/>
    <property type="match status" value="1"/>
</dbReference>
<keyword evidence="11" id="KW-0408">Iron</keyword>
<feature type="domain" description="2Fe-2S ferredoxin-type" evidence="16">
    <location>
        <begin position="2"/>
        <end position="80"/>
    </location>
</feature>
<dbReference type="NCBIfam" id="TIGR01591">
    <property type="entry name" value="Fdh-alpha"/>
    <property type="match status" value="1"/>
</dbReference>
<evidence type="ECO:0000256" key="15">
    <source>
        <dbReference type="ARBA" id="ARBA00034078"/>
    </source>
</evidence>
<dbReference type="InterPro" id="IPR041924">
    <property type="entry name" value="Formate_Dh-H_N"/>
</dbReference>
<dbReference type="Pfam" id="PF00384">
    <property type="entry name" value="Molybdopterin"/>
    <property type="match status" value="1"/>
</dbReference>
<organism evidence="20 21">
    <name type="scientific">Desulfosporosinus hippei DSM 8344</name>
    <dbReference type="NCBI Taxonomy" id="1121419"/>
    <lineage>
        <taxon>Bacteria</taxon>
        <taxon>Bacillati</taxon>
        <taxon>Bacillota</taxon>
        <taxon>Clostridia</taxon>
        <taxon>Eubacteriales</taxon>
        <taxon>Desulfitobacteriaceae</taxon>
        <taxon>Desulfosporosinus</taxon>
    </lineage>
</organism>
<reference evidence="21" key="1">
    <citation type="submission" date="2016-10" db="EMBL/GenBank/DDBJ databases">
        <authorList>
            <person name="Varghese N."/>
            <person name="Submissions S."/>
        </authorList>
    </citation>
    <scope>NUCLEOTIDE SEQUENCE [LARGE SCALE GENOMIC DNA]</scope>
    <source>
        <strain evidence="21">DSM 8344</strain>
    </source>
</reference>
<comment type="similarity">
    <text evidence="3">Belongs to the complex I 75 kDa subunit family.</text>
</comment>
<dbReference type="FunFam" id="3.10.20.740:FF:000004">
    <property type="entry name" value="NADH-quinone oxidoreductase"/>
    <property type="match status" value="1"/>
</dbReference>
<dbReference type="PROSITE" id="PS51839">
    <property type="entry name" value="4FE4S_HC3"/>
    <property type="match status" value="1"/>
</dbReference>
<dbReference type="GO" id="GO:0043546">
    <property type="term" value="F:molybdopterin cofactor binding"/>
    <property type="evidence" value="ECO:0007669"/>
    <property type="project" value="InterPro"/>
</dbReference>
<feature type="domain" description="4Fe-4S His(Cys)3-ligated-type" evidence="19">
    <location>
        <begin position="80"/>
        <end position="119"/>
    </location>
</feature>
<dbReference type="Pfam" id="PF13510">
    <property type="entry name" value="Fer2_4"/>
    <property type="match status" value="1"/>
</dbReference>
<keyword evidence="21" id="KW-1185">Reference proteome</keyword>
<dbReference type="GO" id="GO:0051537">
    <property type="term" value="F:2 iron, 2 sulfur cluster binding"/>
    <property type="evidence" value="ECO:0007669"/>
    <property type="project" value="UniProtKB-KW"/>
</dbReference>
<keyword evidence="13" id="KW-0520">NAD</keyword>
<dbReference type="InterPro" id="IPR006656">
    <property type="entry name" value="Mopterin_OxRdtase"/>
</dbReference>
<dbReference type="PROSITE" id="PS00198">
    <property type="entry name" value="4FE4S_FER_1"/>
    <property type="match status" value="1"/>
</dbReference>
<dbReference type="InterPro" id="IPR006655">
    <property type="entry name" value="Mopterin_OxRdtase_prok_CS"/>
</dbReference>
<gene>
    <name evidence="20" type="ORF">SAMN05443529_12319</name>
</gene>
<keyword evidence="10" id="KW-0560">Oxidoreductase</keyword>
<dbReference type="SUPFAM" id="SSF54862">
    <property type="entry name" value="4Fe-4S ferredoxins"/>
    <property type="match status" value="1"/>
</dbReference>
<dbReference type="PIRSF" id="PIRSF036643">
    <property type="entry name" value="FDH_alpha"/>
    <property type="match status" value="1"/>
</dbReference>
<dbReference type="GO" id="GO:0046872">
    <property type="term" value="F:metal ion binding"/>
    <property type="evidence" value="ECO:0007669"/>
    <property type="project" value="UniProtKB-KW"/>
</dbReference>
<evidence type="ECO:0000256" key="13">
    <source>
        <dbReference type="ARBA" id="ARBA00023027"/>
    </source>
</evidence>
<dbReference type="SMART" id="SM00929">
    <property type="entry name" value="NADH-G_4Fe-4S_3"/>
    <property type="match status" value="1"/>
</dbReference>
<dbReference type="FunFam" id="3.30.70.20:FF:000035">
    <property type="entry name" value="Iron hydrogenase 1"/>
    <property type="match status" value="1"/>
</dbReference>
<dbReference type="PROSITE" id="PS51379">
    <property type="entry name" value="4FE4S_FER_2"/>
    <property type="match status" value="2"/>
</dbReference>
<evidence type="ECO:0000256" key="9">
    <source>
        <dbReference type="ARBA" id="ARBA00022967"/>
    </source>
</evidence>
<dbReference type="GO" id="GO:0003954">
    <property type="term" value="F:NADH dehydrogenase activity"/>
    <property type="evidence" value="ECO:0007669"/>
    <property type="project" value="TreeGrafter"/>
</dbReference>
<evidence type="ECO:0000256" key="14">
    <source>
        <dbReference type="ARBA" id="ARBA00023136"/>
    </source>
</evidence>
<accession>A0A1G8GQ67</accession>